<dbReference type="Pfam" id="PF00144">
    <property type="entry name" value="Beta-lactamase"/>
    <property type="match status" value="1"/>
</dbReference>
<keyword evidence="5" id="KW-1185">Reference proteome</keyword>
<dbReference type="Proteomes" id="UP000756346">
    <property type="component" value="Unassembled WGS sequence"/>
</dbReference>
<dbReference type="Gene3D" id="3.40.710.10">
    <property type="entry name" value="DD-peptidase/beta-lactamase superfamily"/>
    <property type="match status" value="1"/>
</dbReference>
<dbReference type="PANTHER" id="PTHR22935">
    <property type="entry name" value="PENICILLIN-BINDING PROTEIN"/>
    <property type="match status" value="1"/>
</dbReference>
<dbReference type="InterPro" id="IPR001466">
    <property type="entry name" value="Beta-lactam-related"/>
</dbReference>
<feature type="domain" description="Beta-lactamase-like ARB-00930-like C-terminal" evidence="3">
    <location>
        <begin position="430"/>
        <end position="582"/>
    </location>
</feature>
<dbReference type="RefSeq" id="XP_046010872.1">
    <property type="nucleotide sequence ID" value="XM_046150324.1"/>
</dbReference>
<dbReference type="InterPro" id="IPR012338">
    <property type="entry name" value="Beta-lactam/transpept-like"/>
</dbReference>
<protein>
    <submittedName>
        <fullName evidence="4">Beta-lactamase</fullName>
    </submittedName>
</protein>
<gene>
    <name evidence="4" type="ORF">B0I36DRAFT_247665</name>
</gene>
<keyword evidence="1" id="KW-0732">Signal</keyword>
<comment type="caution">
    <text evidence="4">The sequence shown here is derived from an EMBL/GenBank/DDBJ whole genome shotgun (WGS) entry which is preliminary data.</text>
</comment>
<dbReference type="GeneID" id="70179870"/>
<dbReference type="InterPro" id="IPR058664">
    <property type="entry name" value="ARB_00930-like_C"/>
</dbReference>
<dbReference type="AlphaFoldDB" id="A0A9P9BNT6"/>
<sequence length="583" mass="63341">MVQSKLPAFVFAVLAGSEVALGARDYLCPPLGPVLPAPKSLASQDPIKLATAGLTEAFENATSKFQYAGVSIQVRSLHEKEPLIDLHYTPPNADPKSTTKIDADSVYRIGSLSKVFNILSVLRLGKVRWDDYVVDYLPELLQLEGEADEEVDDVTTVRWRDVTIGSLASHMSGIATDLVNDLSSFPGIPFTSAGLPEINQAELQNCAGVMGLPPCTRDQFFRDFGKRHPVYAPFTTPVYSNIASVILGFVVEAVSGKPYADYLQESIFAPVGLKSTTVHEAPSEPVGWVPVNETWWGGSLGYEDAAGGLYSSTNDIQALGHAILSSSLLTPVQTRAWMKPHTSTSSSGLLMGGPWEILRSTTVTKDQRLVEFYCKAGNLKSYNNMLCLVPDYDLVLTILSGGKESGAVMVDSLLNAVVTAVVPAAEAVGKAEAGINFAGTYSDAESNSTLTISTDDGPGFEVSGWQVRDVPTLQAMAFLKSAGAASAPVQPDIRVRLYPTNFAKKTYKQSWRAVFDMGKPEQLQAIDESRFWPMASCHTWGSMDRFVYQFRGIDDFVFEIDEESGKAVSLELRGFKVVLKREE</sequence>
<evidence type="ECO:0000259" key="2">
    <source>
        <dbReference type="Pfam" id="PF00144"/>
    </source>
</evidence>
<evidence type="ECO:0000313" key="4">
    <source>
        <dbReference type="EMBL" id="KAH7028073.1"/>
    </source>
</evidence>
<evidence type="ECO:0000259" key="3">
    <source>
        <dbReference type="Pfam" id="PF26335"/>
    </source>
</evidence>
<organism evidence="4 5">
    <name type="scientific">Microdochium trichocladiopsis</name>
    <dbReference type="NCBI Taxonomy" id="1682393"/>
    <lineage>
        <taxon>Eukaryota</taxon>
        <taxon>Fungi</taxon>
        <taxon>Dikarya</taxon>
        <taxon>Ascomycota</taxon>
        <taxon>Pezizomycotina</taxon>
        <taxon>Sordariomycetes</taxon>
        <taxon>Xylariomycetidae</taxon>
        <taxon>Xylariales</taxon>
        <taxon>Microdochiaceae</taxon>
        <taxon>Microdochium</taxon>
    </lineage>
</organism>
<dbReference type="OrthoDB" id="10250282at2759"/>
<evidence type="ECO:0000313" key="5">
    <source>
        <dbReference type="Proteomes" id="UP000756346"/>
    </source>
</evidence>
<dbReference type="Pfam" id="PF26335">
    <property type="entry name" value="ARB_00930_C"/>
    <property type="match status" value="1"/>
</dbReference>
<dbReference type="InterPro" id="IPR051478">
    <property type="entry name" value="Beta-lactamase-like_AB/R"/>
</dbReference>
<name>A0A9P9BNT6_9PEZI</name>
<proteinExistence type="predicted"/>
<feature type="chain" id="PRO_5040264441" evidence="1">
    <location>
        <begin position="23"/>
        <end position="583"/>
    </location>
</feature>
<reference evidence="4" key="1">
    <citation type="journal article" date="2021" name="Nat. Commun.">
        <title>Genetic determinants of endophytism in the Arabidopsis root mycobiome.</title>
        <authorList>
            <person name="Mesny F."/>
            <person name="Miyauchi S."/>
            <person name="Thiergart T."/>
            <person name="Pickel B."/>
            <person name="Atanasova L."/>
            <person name="Karlsson M."/>
            <person name="Huettel B."/>
            <person name="Barry K.W."/>
            <person name="Haridas S."/>
            <person name="Chen C."/>
            <person name="Bauer D."/>
            <person name="Andreopoulos W."/>
            <person name="Pangilinan J."/>
            <person name="LaButti K."/>
            <person name="Riley R."/>
            <person name="Lipzen A."/>
            <person name="Clum A."/>
            <person name="Drula E."/>
            <person name="Henrissat B."/>
            <person name="Kohler A."/>
            <person name="Grigoriev I.V."/>
            <person name="Martin F.M."/>
            <person name="Hacquard S."/>
        </authorList>
    </citation>
    <scope>NUCLEOTIDE SEQUENCE</scope>
    <source>
        <strain evidence="4">MPI-CAGE-CH-0230</strain>
    </source>
</reference>
<accession>A0A9P9BNT6</accession>
<dbReference type="EMBL" id="JAGTJQ010000007">
    <property type="protein sequence ID" value="KAH7028073.1"/>
    <property type="molecule type" value="Genomic_DNA"/>
</dbReference>
<feature type="signal peptide" evidence="1">
    <location>
        <begin position="1"/>
        <end position="22"/>
    </location>
</feature>
<dbReference type="SUPFAM" id="SSF56601">
    <property type="entry name" value="beta-lactamase/transpeptidase-like"/>
    <property type="match status" value="1"/>
</dbReference>
<feature type="domain" description="Beta-lactamase-related" evidence="2">
    <location>
        <begin position="93"/>
        <end position="405"/>
    </location>
</feature>
<dbReference type="PANTHER" id="PTHR22935:SF97">
    <property type="entry name" value="BETA-LACTAMASE-RELATED DOMAIN-CONTAINING PROTEIN"/>
    <property type="match status" value="1"/>
</dbReference>
<evidence type="ECO:0000256" key="1">
    <source>
        <dbReference type="SAM" id="SignalP"/>
    </source>
</evidence>